<dbReference type="OrthoDB" id="6159439at2759"/>
<dbReference type="VEuPathDB" id="VectorBase:SSCA005859"/>
<evidence type="ECO:0000313" key="1">
    <source>
        <dbReference type="EMBL" id="KPM07002.1"/>
    </source>
</evidence>
<dbReference type="AlphaFoldDB" id="A0A132A7R2"/>
<dbReference type="EMBL" id="JXLN01011232">
    <property type="protein sequence ID" value="KPM07002.1"/>
    <property type="molecule type" value="Genomic_DNA"/>
</dbReference>
<dbReference type="Proteomes" id="UP000616769">
    <property type="component" value="Unassembled WGS sequence"/>
</dbReference>
<evidence type="ECO:0000313" key="2">
    <source>
        <dbReference type="Proteomes" id="UP000616769"/>
    </source>
</evidence>
<name>A0A132A7R2_SARSC</name>
<proteinExistence type="predicted"/>
<protein>
    <submittedName>
        <fullName evidence="1">Uncharacterized protein</fullName>
    </submittedName>
</protein>
<gene>
    <name evidence="1" type="ORF">QR98_0054840</name>
</gene>
<reference evidence="1 2" key="1">
    <citation type="journal article" date="2015" name="Parasit. Vectors">
        <title>Draft genome of the scabies mite.</title>
        <authorList>
            <person name="Rider S.D.Jr."/>
            <person name="Morgan M.S."/>
            <person name="Arlian L.G."/>
        </authorList>
    </citation>
    <scope>NUCLEOTIDE SEQUENCE [LARGE SCALE GENOMIC DNA]</scope>
    <source>
        <strain evidence="1">Arlian Lab</strain>
    </source>
</reference>
<accession>A0A132A7R2</accession>
<organism evidence="1 2">
    <name type="scientific">Sarcoptes scabiei</name>
    <name type="common">Itch mite</name>
    <name type="synonym">Acarus scabiei</name>
    <dbReference type="NCBI Taxonomy" id="52283"/>
    <lineage>
        <taxon>Eukaryota</taxon>
        <taxon>Metazoa</taxon>
        <taxon>Ecdysozoa</taxon>
        <taxon>Arthropoda</taxon>
        <taxon>Chelicerata</taxon>
        <taxon>Arachnida</taxon>
        <taxon>Acari</taxon>
        <taxon>Acariformes</taxon>
        <taxon>Sarcoptiformes</taxon>
        <taxon>Astigmata</taxon>
        <taxon>Psoroptidia</taxon>
        <taxon>Sarcoptoidea</taxon>
        <taxon>Sarcoptidae</taxon>
        <taxon>Sarcoptinae</taxon>
        <taxon>Sarcoptes</taxon>
    </lineage>
</organism>
<comment type="caution">
    <text evidence="1">The sequence shown here is derived from an EMBL/GenBank/DDBJ whole genome shotgun (WGS) entry which is preliminary data.</text>
</comment>
<sequence length="103" mass="11757">MSTLSTNPPKSLCFDPNLEFDLNSLHKSTKQHQQHHHLANFLLNSPNSNNNNVEAMNGNDQSMDLKRNLSLLTKLEDEPLKNLATSNRTNIKSSPKKRNRCKF</sequence>